<evidence type="ECO:0000313" key="3">
    <source>
        <dbReference type="Proteomes" id="UP000515153"/>
    </source>
</evidence>
<feature type="region of interest" description="Disordered" evidence="1">
    <location>
        <begin position="82"/>
        <end position="134"/>
    </location>
</feature>
<dbReference type="RefSeq" id="XP_030977908.1">
    <property type="nucleotide sequence ID" value="XM_031129121.1"/>
</dbReference>
<reference evidence="4" key="2">
    <citation type="submission" date="2019-10" db="EMBL/GenBank/DDBJ databases">
        <authorList>
            <consortium name="NCBI Genome Project"/>
        </authorList>
    </citation>
    <scope>NUCLEOTIDE SEQUENCE</scope>
    <source>
        <strain evidence="4">NI907</strain>
    </source>
</reference>
<evidence type="ECO:0000256" key="2">
    <source>
        <dbReference type="SAM" id="SignalP"/>
    </source>
</evidence>
<evidence type="ECO:0000313" key="4">
    <source>
        <dbReference type="RefSeq" id="XP_030977908.1"/>
    </source>
</evidence>
<dbReference type="Proteomes" id="UP000515153">
    <property type="component" value="Unplaced"/>
</dbReference>
<dbReference type="GeneID" id="41964029"/>
<feature type="compositionally biased region" description="Low complexity" evidence="1">
    <location>
        <begin position="82"/>
        <end position="95"/>
    </location>
</feature>
<reference evidence="4" key="3">
    <citation type="submission" date="2025-08" db="UniProtKB">
        <authorList>
            <consortium name="RefSeq"/>
        </authorList>
    </citation>
    <scope>IDENTIFICATION</scope>
    <source>
        <strain evidence="4">NI907</strain>
    </source>
</reference>
<keyword evidence="2" id="KW-0732">Signal</keyword>
<proteinExistence type="predicted"/>
<accession>A0A6P8ASM5</accession>
<reference evidence="4" key="1">
    <citation type="journal article" date="2019" name="Mol. Biol. Evol.">
        <title>Blast fungal genomes show frequent chromosomal changes, gene gains and losses, and effector gene turnover.</title>
        <authorList>
            <person name="Gomez Luciano L.B."/>
            <person name="Jason Tsai I."/>
            <person name="Chuma I."/>
            <person name="Tosa Y."/>
            <person name="Chen Y.H."/>
            <person name="Li J.Y."/>
            <person name="Li M.Y."/>
            <person name="Jade Lu M.Y."/>
            <person name="Nakayashiki H."/>
            <person name="Li W.H."/>
        </authorList>
    </citation>
    <scope>NUCLEOTIDE SEQUENCE</scope>
    <source>
        <strain evidence="4">NI907</strain>
    </source>
</reference>
<sequence>MQIFNLPSTVILFSISHTLIHSALATPVPRGTTPLTTDYDYGYDQIQAKTSTTGTPNLGGVGNVNKQQLGQTTGTMAAAGVVTTQQRPPAQKQQQVSAGPQSVKTTTTTTSTAPPKNAMSQQQQQQPPQHPAAAVSPWLDVADLRKELVVDPAIFKSMFYHPSPKQMMRENPVMFITHIRGYEPEKTFSDPAAVMTNDQVVNKFRESEFGLPANLFPKLTYYKIETSKVAPSTAGGKGKTVYNLVELYNEMMRVGAELALDPEDIVIATDMTLVNIELKSDTMGKVVGDVSRGFRKATTWK</sequence>
<keyword evidence="3" id="KW-1185">Reference proteome</keyword>
<feature type="chain" id="PRO_5028155203" evidence="2">
    <location>
        <begin position="26"/>
        <end position="301"/>
    </location>
</feature>
<dbReference type="KEGG" id="pgri:PgNI_09132"/>
<feature type="compositionally biased region" description="Low complexity" evidence="1">
    <location>
        <begin position="121"/>
        <end position="134"/>
    </location>
</feature>
<protein>
    <submittedName>
        <fullName evidence="4">Uncharacterized protein</fullName>
    </submittedName>
</protein>
<name>A0A6P8ASM5_PYRGI</name>
<gene>
    <name evidence="4" type="ORF">PgNI_09132</name>
</gene>
<evidence type="ECO:0000256" key="1">
    <source>
        <dbReference type="SAM" id="MobiDB-lite"/>
    </source>
</evidence>
<dbReference type="AlphaFoldDB" id="A0A6P8ASM5"/>
<feature type="signal peptide" evidence="2">
    <location>
        <begin position="1"/>
        <end position="25"/>
    </location>
</feature>
<organism evidence="3 4">
    <name type="scientific">Pyricularia grisea</name>
    <name type="common">Crabgrass-specific blast fungus</name>
    <name type="synonym">Magnaporthe grisea</name>
    <dbReference type="NCBI Taxonomy" id="148305"/>
    <lineage>
        <taxon>Eukaryota</taxon>
        <taxon>Fungi</taxon>
        <taxon>Dikarya</taxon>
        <taxon>Ascomycota</taxon>
        <taxon>Pezizomycotina</taxon>
        <taxon>Sordariomycetes</taxon>
        <taxon>Sordariomycetidae</taxon>
        <taxon>Magnaporthales</taxon>
        <taxon>Pyriculariaceae</taxon>
        <taxon>Pyricularia</taxon>
    </lineage>
</organism>